<dbReference type="PROSITE" id="PS50005">
    <property type="entry name" value="TPR"/>
    <property type="match status" value="1"/>
</dbReference>
<keyword evidence="3" id="KW-1133">Transmembrane helix</keyword>
<comment type="caution">
    <text evidence="5">The sequence shown here is derived from an EMBL/GenBank/DDBJ whole genome shotgun (WGS) entry which is preliminary data.</text>
</comment>
<gene>
    <name evidence="5" type="ORF">F1654_02205</name>
</gene>
<dbReference type="InterPro" id="IPR019734">
    <property type="entry name" value="TPR_rpt"/>
</dbReference>
<organism evidence="5 6">
    <name type="scientific">Alkalicaulis satelles</name>
    <dbReference type="NCBI Taxonomy" id="2609175"/>
    <lineage>
        <taxon>Bacteria</taxon>
        <taxon>Pseudomonadati</taxon>
        <taxon>Pseudomonadota</taxon>
        <taxon>Alphaproteobacteria</taxon>
        <taxon>Maricaulales</taxon>
        <taxon>Maricaulaceae</taxon>
        <taxon>Alkalicaulis</taxon>
    </lineage>
</organism>
<dbReference type="Proteomes" id="UP000325122">
    <property type="component" value="Unassembled WGS sequence"/>
</dbReference>
<feature type="transmembrane region" description="Helical" evidence="3">
    <location>
        <begin position="24"/>
        <end position="44"/>
    </location>
</feature>
<evidence type="ECO:0000256" key="1">
    <source>
        <dbReference type="PROSITE-ProRule" id="PRU00339"/>
    </source>
</evidence>
<dbReference type="SUPFAM" id="SSF48452">
    <property type="entry name" value="TPR-like"/>
    <property type="match status" value="1"/>
</dbReference>
<reference evidence="5 6" key="1">
    <citation type="submission" date="2019-09" db="EMBL/GenBank/DDBJ databases">
        <authorList>
            <person name="Kevbrin V."/>
            <person name="Grouzdev D.S."/>
        </authorList>
    </citation>
    <scope>NUCLEOTIDE SEQUENCE [LARGE SCALE GENOMIC DNA]</scope>
    <source>
        <strain evidence="5 6">G-192</strain>
    </source>
</reference>
<accession>A0A5M6ZJ42</accession>
<keyword evidence="1" id="KW-0802">TPR repeat</keyword>
<feature type="domain" description="Ancillary SecYEG translocon subunit/Cell division coordinator CpoB TPR" evidence="4">
    <location>
        <begin position="22"/>
        <end position="188"/>
    </location>
</feature>
<dbReference type="InterPro" id="IPR011990">
    <property type="entry name" value="TPR-like_helical_dom_sf"/>
</dbReference>
<keyword evidence="3" id="KW-0812">Transmembrane</keyword>
<feature type="repeat" description="TPR" evidence="1">
    <location>
        <begin position="92"/>
        <end position="125"/>
    </location>
</feature>
<dbReference type="EMBL" id="VWOJ01000001">
    <property type="protein sequence ID" value="KAA5804832.1"/>
    <property type="molecule type" value="Genomic_DNA"/>
</dbReference>
<feature type="region of interest" description="Disordered" evidence="2">
    <location>
        <begin position="218"/>
        <end position="294"/>
    </location>
</feature>
<keyword evidence="6" id="KW-1185">Reference proteome</keyword>
<evidence type="ECO:0000256" key="3">
    <source>
        <dbReference type="SAM" id="Phobius"/>
    </source>
</evidence>
<proteinExistence type="predicted"/>
<dbReference type="AlphaFoldDB" id="A0A5M6ZJ42"/>
<evidence type="ECO:0000313" key="5">
    <source>
        <dbReference type="EMBL" id="KAA5804832.1"/>
    </source>
</evidence>
<feature type="compositionally biased region" description="Acidic residues" evidence="2">
    <location>
        <begin position="262"/>
        <end position="271"/>
    </location>
</feature>
<dbReference type="Pfam" id="PF09976">
    <property type="entry name" value="TPR_21"/>
    <property type="match status" value="1"/>
</dbReference>
<evidence type="ECO:0000259" key="4">
    <source>
        <dbReference type="Pfam" id="PF09976"/>
    </source>
</evidence>
<protein>
    <submittedName>
        <fullName evidence="5">Tetratricopeptide repeat protein</fullName>
    </submittedName>
</protein>
<evidence type="ECO:0000256" key="2">
    <source>
        <dbReference type="SAM" id="MobiDB-lite"/>
    </source>
</evidence>
<name>A0A5M6ZJ42_9PROT</name>
<dbReference type="Gene3D" id="1.25.40.10">
    <property type="entry name" value="Tetratricopeptide repeat domain"/>
    <property type="match status" value="1"/>
</dbReference>
<dbReference type="InterPro" id="IPR018704">
    <property type="entry name" value="SecYEG/CpoB_TPR"/>
</dbReference>
<keyword evidence="3" id="KW-0472">Membrane</keyword>
<dbReference type="RefSeq" id="WP_150021863.1">
    <property type="nucleotide sequence ID" value="NZ_VWOJ01000001.1"/>
</dbReference>
<sequence>MADAFDEVEEELRRERYQALLRKWGPWVAAAAVAIVLGAAGYQYQSYASRQASDAASDAYQAAASLYEAGAINEADNAFAALAESGPRGYAALALMRRAAIAQSMGDMAEAARLYEQAAERSPESLSRDLARYRAVLVLFDELSLDDLNLRLQPLTRPESNVGPLARELMAAAALRDERWEDARRRYELLTFALDAPPGVQRRAQEALAFIAQNAPPAEAEPEIIGDSAPETDAAPLDLPGEADDGAALELPETLRRVAGETADEESEDPLEMIRRIQQQNASGEGSDDEEDGR</sequence>
<evidence type="ECO:0000313" key="6">
    <source>
        <dbReference type="Proteomes" id="UP000325122"/>
    </source>
</evidence>